<sequence length="465" mass="52591">MHQEGTEPKMEELNNKVFEVEVDQEQVVETPLLDDAKHLEEDMCSSNISQASEQSIFELDEPAYESEAQMPLLSNDEEEHDVEKESFPPSSLSSIKNSAWSEKCEIHVSDEHTKGTEVMETVSVANHMSNQKVNEEPETASSPQRSDPIFTQEELEHIERIRRLAEESSFEQTEVYDTSLSPTVGAENKVDDEENSSKTSSADSTTNVEANPENAITCSPQKSFPTFTQEELDHIERIRRLAEESSFEQVKYDLPTSVVQEETSKYASSSYSPGADKQPSQFETLFQPSSSPTYHKEEEMHAVTKKEVRQVKSGESSSKTSSADSTHSEESLAEEHESEIEPNTAFEATIDQQVNTQLPKQQMELTQEELDHIERITSLAEDSSFYQAIFLHPAVEVEVALPTAGEKLEAQKSASYDPPVITQSARQIGLNQEDFENVERNHRLPRTKFLSKMNWNSQYCHLKLK</sequence>
<feature type="compositionally biased region" description="Polar residues" evidence="1">
    <location>
        <begin position="257"/>
        <end position="293"/>
    </location>
</feature>
<feature type="compositionally biased region" description="Basic and acidic residues" evidence="1">
    <location>
        <begin position="326"/>
        <end position="335"/>
    </location>
</feature>
<dbReference type="WBParaSite" id="jg12107">
    <property type="protein sequence ID" value="jg12107"/>
    <property type="gene ID" value="jg12107"/>
</dbReference>
<feature type="compositionally biased region" description="Basic and acidic residues" evidence="1">
    <location>
        <begin position="294"/>
        <end position="312"/>
    </location>
</feature>
<keyword evidence="2" id="KW-1185">Reference proteome</keyword>
<evidence type="ECO:0000313" key="3">
    <source>
        <dbReference type="WBParaSite" id="jg12107"/>
    </source>
</evidence>
<protein>
    <submittedName>
        <fullName evidence="3">Uncharacterized protein</fullName>
    </submittedName>
</protein>
<name>A0A915CSY9_9BILA</name>
<dbReference type="AlphaFoldDB" id="A0A915CSY9"/>
<feature type="region of interest" description="Disordered" evidence="1">
    <location>
        <begin position="76"/>
        <end position="95"/>
    </location>
</feature>
<evidence type="ECO:0000313" key="2">
    <source>
        <dbReference type="Proteomes" id="UP000887574"/>
    </source>
</evidence>
<feature type="region of interest" description="Disordered" evidence="1">
    <location>
        <begin position="130"/>
        <end position="226"/>
    </location>
</feature>
<feature type="compositionally biased region" description="Polar residues" evidence="1">
    <location>
        <begin position="197"/>
        <end position="226"/>
    </location>
</feature>
<evidence type="ECO:0000256" key="1">
    <source>
        <dbReference type="SAM" id="MobiDB-lite"/>
    </source>
</evidence>
<feature type="compositionally biased region" description="Polar residues" evidence="1">
    <location>
        <begin position="170"/>
        <end position="182"/>
    </location>
</feature>
<feature type="compositionally biased region" description="Basic and acidic residues" evidence="1">
    <location>
        <begin position="154"/>
        <end position="166"/>
    </location>
</feature>
<proteinExistence type="predicted"/>
<reference evidence="3" key="1">
    <citation type="submission" date="2022-11" db="UniProtKB">
        <authorList>
            <consortium name="WormBaseParasite"/>
        </authorList>
    </citation>
    <scope>IDENTIFICATION</scope>
</reference>
<accession>A0A915CSY9</accession>
<feature type="compositionally biased region" description="Low complexity" evidence="1">
    <location>
        <begin position="313"/>
        <end position="325"/>
    </location>
</feature>
<dbReference type="Proteomes" id="UP000887574">
    <property type="component" value="Unplaced"/>
</dbReference>
<feature type="region of interest" description="Disordered" evidence="1">
    <location>
        <begin position="243"/>
        <end position="342"/>
    </location>
</feature>
<organism evidence="2 3">
    <name type="scientific">Ditylenchus dipsaci</name>
    <dbReference type="NCBI Taxonomy" id="166011"/>
    <lineage>
        <taxon>Eukaryota</taxon>
        <taxon>Metazoa</taxon>
        <taxon>Ecdysozoa</taxon>
        <taxon>Nematoda</taxon>
        <taxon>Chromadorea</taxon>
        <taxon>Rhabditida</taxon>
        <taxon>Tylenchina</taxon>
        <taxon>Tylenchomorpha</taxon>
        <taxon>Sphaerularioidea</taxon>
        <taxon>Anguinidae</taxon>
        <taxon>Anguininae</taxon>
        <taxon>Ditylenchus</taxon>
    </lineage>
</organism>